<protein>
    <recommendedName>
        <fullName evidence="2">Acyltransferase 3 domain-containing protein</fullName>
    </recommendedName>
</protein>
<keyword evidence="1" id="KW-0812">Transmembrane</keyword>
<accession>W9GCM9</accession>
<reference evidence="3 4" key="1">
    <citation type="submission" date="2013-08" db="EMBL/GenBank/DDBJ databases">
        <title>Intrasporangium oryzae NRRL B-24470.</title>
        <authorList>
            <person name="Liu H."/>
            <person name="Wang G."/>
        </authorList>
    </citation>
    <scope>NUCLEOTIDE SEQUENCE [LARGE SCALE GENOMIC DNA]</scope>
    <source>
        <strain evidence="3 4">NRRL B-24470</strain>
    </source>
</reference>
<feature type="transmembrane region" description="Helical" evidence="1">
    <location>
        <begin position="183"/>
        <end position="203"/>
    </location>
</feature>
<dbReference type="STRING" id="1386089.N865_00610"/>
<dbReference type="Proteomes" id="UP000019489">
    <property type="component" value="Unassembled WGS sequence"/>
</dbReference>
<gene>
    <name evidence="3" type="ORF">N865_00610</name>
</gene>
<dbReference type="OrthoDB" id="4865110at2"/>
<organism evidence="3 4">
    <name type="scientific">Intrasporangium oryzae NRRL B-24470</name>
    <dbReference type="NCBI Taxonomy" id="1386089"/>
    <lineage>
        <taxon>Bacteria</taxon>
        <taxon>Bacillati</taxon>
        <taxon>Actinomycetota</taxon>
        <taxon>Actinomycetes</taxon>
        <taxon>Micrococcales</taxon>
        <taxon>Intrasporangiaceae</taxon>
        <taxon>Intrasporangium</taxon>
    </lineage>
</organism>
<evidence type="ECO:0000259" key="2">
    <source>
        <dbReference type="Pfam" id="PF01757"/>
    </source>
</evidence>
<feature type="transmembrane region" description="Helical" evidence="1">
    <location>
        <begin position="298"/>
        <end position="318"/>
    </location>
</feature>
<dbReference type="GO" id="GO:0016020">
    <property type="term" value="C:membrane"/>
    <property type="evidence" value="ECO:0007669"/>
    <property type="project" value="TreeGrafter"/>
</dbReference>
<dbReference type="GO" id="GO:0009103">
    <property type="term" value="P:lipopolysaccharide biosynthetic process"/>
    <property type="evidence" value="ECO:0007669"/>
    <property type="project" value="TreeGrafter"/>
</dbReference>
<dbReference type="eggNOG" id="COG1835">
    <property type="taxonomic scope" value="Bacteria"/>
</dbReference>
<feature type="domain" description="Acyltransferase 3" evidence="2">
    <location>
        <begin position="46"/>
        <end position="379"/>
    </location>
</feature>
<keyword evidence="1" id="KW-1133">Transmembrane helix</keyword>
<dbReference type="InterPro" id="IPR002656">
    <property type="entry name" value="Acyl_transf_3_dom"/>
</dbReference>
<dbReference type="PANTHER" id="PTHR23028:SF53">
    <property type="entry name" value="ACYL_TRANSF_3 DOMAIN-CONTAINING PROTEIN"/>
    <property type="match status" value="1"/>
</dbReference>
<evidence type="ECO:0000313" key="4">
    <source>
        <dbReference type="Proteomes" id="UP000019489"/>
    </source>
</evidence>
<sequence>MTTPSTSATPVDHLGAVSAADSVSATDPTRPGGVVAEPRAARVGVLDGLRGIAIVLVVLSHLGKVWPESIRADLGPLQGLFDAGSPGVTIFLVLGGFLVTRSMLSAREREGLRGPVVSLGRRLVRISLQVYLLLAVVAVVAEIDATDPNTPAATQNSLIAVATYWWNEYVRRNALEARSDLGALYYLSIELQFYLVLLVLVVVLGRSRRALGTILALAIPVVTVWRWHVVDTQGWFDASLLTSTRTDGLLWGALAALLVNRAQGLRSQASAVVGGSLLVVVGVVVSCGFYDIDAYFKTQGIILTVACALFVLASAFPLDEEAYAVRLLTAERLRWLGAASLTIFLWHLPVFEAVMRHTPDWHPLPRTLLALAVLAGIVVVIERHVSRPVTGWASRLGTR</sequence>
<dbReference type="EMBL" id="AWSA01000006">
    <property type="protein sequence ID" value="EWT02977.1"/>
    <property type="molecule type" value="Genomic_DNA"/>
</dbReference>
<dbReference type="AlphaFoldDB" id="W9GCM9"/>
<feature type="transmembrane region" description="Helical" evidence="1">
    <location>
        <begin position="210"/>
        <end position="228"/>
    </location>
</feature>
<dbReference type="PANTHER" id="PTHR23028">
    <property type="entry name" value="ACETYLTRANSFERASE"/>
    <property type="match status" value="1"/>
</dbReference>
<evidence type="ECO:0000313" key="3">
    <source>
        <dbReference type="EMBL" id="EWT02977.1"/>
    </source>
</evidence>
<dbReference type="GO" id="GO:0016747">
    <property type="term" value="F:acyltransferase activity, transferring groups other than amino-acyl groups"/>
    <property type="evidence" value="ECO:0007669"/>
    <property type="project" value="InterPro"/>
</dbReference>
<feature type="transmembrane region" description="Helical" evidence="1">
    <location>
        <begin position="123"/>
        <end position="141"/>
    </location>
</feature>
<feature type="transmembrane region" description="Helical" evidence="1">
    <location>
        <begin position="271"/>
        <end position="292"/>
    </location>
</feature>
<feature type="transmembrane region" description="Helical" evidence="1">
    <location>
        <begin position="83"/>
        <end position="102"/>
    </location>
</feature>
<evidence type="ECO:0000256" key="1">
    <source>
        <dbReference type="SAM" id="Phobius"/>
    </source>
</evidence>
<feature type="transmembrane region" description="Helical" evidence="1">
    <location>
        <begin position="333"/>
        <end position="351"/>
    </location>
</feature>
<keyword evidence="1" id="KW-0472">Membrane</keyword>
<proteinExistence type="predicted"/>
<dbReference type="RefSeq" id="WP_034801744.1">
    <property type="nucleotide sequence ID" value="NZ_AWSA01000006.1"/>
</dbReference>
<dbReference type="InterPro" id="IPR050879">
    <property type="entry name" value="Acyltransferase_3"/>
</dbReference>
<comment type="caution">
    <text evidence="3">The sequence shown here is derived from an EMBL/GenBank/DDBJ whole genome shotgun (WGS) entry which is preliminary data.</text>
</comment>
<keyword evidence="4" id="KW-1185">Reference proteome</keyword>
<feature type="transmembrane region" description="Helical" evidence="1">
    <location>
        <begin position="363"/>
        <end position="381"/>
    </location>
</feature>
<dbReference type="Pfam" id="PF01757">
    <property type="entry name" value="Acyl_transf_3"/>
    <property type="match status" value="1"/>
</dbReference>
<name>W9GCM9_9MICO</name>